<dbReference type="Proteomes" id="UP000030686">
    <property type="component" value="Unassembled WGS sequence"/>
</dbReference>
<accession>W6QI29</accession>
<protein>
    <submittedName>
        <fullName evidence="1">Genomic scaffold, ProqFM164S04</fullName>
    </submittedName>
</protein>
<sequence>MTYGTETTCPVKHRHFGFFHLRVPDCHKKCEQCSTNPLSVSSNRASIWKYSQRK</sequence>
<evidence type="ECO:0000313" key="2">
    <source>
        <dbReference type="Proteomes" id="UP000030686"/>
    </source>
</evidence>
<keyword evidence="2" id="KW-1185">Reference proteome</keyword>
<gene>
    <name evidence="1" type="ORF">PROQFM164_S04g000552</name>
</gene>
<reference evidence="1" key="1">
    <citation type="journal article" date="2014" name="Nat. Commun.">
        <title>Multiple recent horizontal transfers of a large genomic region in cheese making fungi.</title>
        <authorList>
            <person name="Cheeseman K."/>
            <person name="Ropars J."/>
            <person name="Renault P."/>
            <person name="Dupont J."/>
            <person name="Gouzy J."/>
            <person name="Branca A."/>
            <person name="Abraham A.L."/>
            <person name="Ceppi M."/>
            <person name="Conseiller E."/>
            <person name="Debuchy R."/>
            <person name="Malagnac F."/>
            <person name="Goarin A."/>
            <person name="Silar P."/>
            <person name="Lacoste S."/>
            <person name="Sallet E."/>
            <person name="Bensimon A."/>
            <person name="Giraud T."/>
            <person name="Brygoo Y."/>
        </authorList>
    </citation>
    <scope>NUCLEOTIDE SEQUENCE [LARGE SCALE GENOMIC DNA]</scope>
    <source>
        <strain evidence="1">FM164</strain>
    </source>
</reference>
<dbReference type="AlphaFoldDB" id="W6QI29"/>
<organism evidence="1 2">
    <name type="scientific">Penicillium roqueforti (strain FM164)</name>
    <dbReference type="NCBI Taxonomy" id="1365484"/>
    <lineage>
        <taxon>Eukaryota</taxon>
        <taxon>Fungi</taxon>
        <taxon>Dikarya</taxon>
        <taxon>Ascomycota</taxon>
        <taxon>Pezizomycotina</taxon>
        <taxon>Eurotiomycetes</taxon>
        <taxon>Eurotiomycetidae</taxon>
        <taxon>Eurotiales</taxon>
        <taxon>Aspergillaceae</taxon>
        <taxon>Penicillium</taxon>
    </lineage>
</organism>
<dbReference type="EMBL" id="HG792018">
    <property type="protein sequence ID" value="CDM35671.1"/>
    <property type="molecule type" value="Genomic_DNA"/>
</dbReference>
<name>W6QI29_PENRF</name>
<proteinExistence type="predicted"/>
<evidence type="ECO:0000313" key="1">
    <source>
        <dbReference type="EMBL" id="CDM35671.1"/>
    </source>
</evidence>